<proteinExistence type="predicted"/>
<dbReference type="EMBL" id="HBUF01517247">
    <property type="protein sequence ID" value="CAG6748101.1"/>
    <property type="molecule type" value="Transcribed_RNA"/>
</dbReference>
<feature type="region of interest" description="Disordered" evidence="1">
    <location>
        <begin position="1"/>
        <end position="27"/>
    </location>
</feature>
<organism evidence="2">
    <name type="scientific">Cacopsylla melanoneura</name>
    <dbReference type="NCBI Taxonomy" id="428564"/>
    <lineage>
        <taxon>Eukaryota</taxon>
        <taxon>Metazoa</taxon>
        <taxon>Ecdysozoa</taxon>
        <taxon>Arthropoda</taxon>
        <taxon>Hexapoda</taxon>
        <taxon>Insecta</taxon>
        <taxon>Pterygota</taxon>
        <taxon>Neoptera</taxon>
        <taxon>Paraneoptera</taxon>
        <taxon>Hemiptera</taxon>
        <taxon>Sternorrhyncha</taxon>
        <taxon>Psylloidea</taxon>
        <taxon>Psyllidae</taxon>
        <taxon>Psyllinae</taxon>
        <taxon>Cacopsylla</taxon>
    </lineage>
</organism>
<dbReference type="Gene3D" id="6.20.250.70">
    <property type="match status" value="1"/>
</dbReference>
<accession>A0A8D8ZLF1</accession>
<evidence type="ECO:0000256" key="1">
    <source>
        <dbReference type="SAM" id="MobiDB-lite"/>
    </source>
</evidence>
<evidence type="ECO:0000313" key="2">
    <source>
        <dbReference type="EMBL" id="CAG6748102.1"/>
    </source>
</evidence>
<dbReference type="EMBL" id="HBUF01517246">
    <property type="protein sequence ID" value="CAG6748100.1"/>
    <property type="molecule type" value="Transcribed_RNA"/>
</dbReference>
<reference evidence="2" key="1">
    <citation type="submission" date="2021-05" db="EMBL/GenBank/DDBJ databases">
        <authorList>
            <person name="Alioto T."/>
            <person name="Alioto T."/>
            <person name="Gomez Garrido J."/>
        </authorList>
    </citation>
    <scope>NUCLEOTIDE SEQUENCE</scope>
</reference>
<protein>
    <submittedName>
        <fullName evidence="2">Uncharacterized protein</fullName>
    </submittedName>
</protein>
<dbReference type="EMBL" id="HBUF01517245">
    <property type="protein sequence ID" value="CAG6748099.1"/>
    <property type="molecule type" value="Transcribed_RNA"/>
</dbReference>
<name>A0A8D8ZLF1_9HEMI</name>
<sequence length="214" mass="24026">MDPEEPPIKKRKTKESTQSPKPKKLKVKPFAKDVHFNKTLEIKQEINSDHEQGSQETQYNEENLNRLTASCISEDDEVWIVQCPIDMDPSSLIGESLTFSETCTVTDTSTSKQYDVDSMDSSPKKFQCILPKGTQAGLEICNLNVKGMLILSESTSGGGSHTQETETDMKENIILPPNVKVRNPHLSPDEIHQLKPAKTPKKKTKKCCVFMFLT</sequence>
<dbReference type="EMBL" id="HBUF01517248">
    <property type="protein sequence ID" value="CAG6748102.1"/>
    <property type="molecule type" value="Transcribed_RNA"/>
</dbReference>
<dbReference type="AlphaFoldDB" id="A0A8D8ZLF1"/>